<keyword evidence="1" id="KW-0808">Transferase</keyword>
<dbReference type="GO" id="GO:0008168">
    <property type="term" value="F:methyltransferase activity"/>
    <property type="evidence" value="ECO:0007669"/>
    <property type="project" value="UniProtKB-KW"/>
</dbReference>
<gene>
    <name evidence="1" type="ORF">SAMN04488090_3618</name>
</gene>
<dbReference type="Gene3D" id="3.40.50.150">
    <property type="entry name" value="Vaccinia Virus protein VP39"/>
    <property type="match status" value="1"/>
</dbReference>
<dbReference type="Pfam" id="PF13578">
    <property type="entry name" value="Methyltransf_24"/>
    <property type="match status" value="1"/>
</dbReference>
<evidence type="ECO:0000313" key="2">
    <source>
        <dbReference type="Proteomes" id="UP000198901"/>
    </source>
</evidence>
<evidence type="ECO:0000313" key="1">
    <source>
        <dbReference type="EMBL" id="SDM53286.1"/>
    </source>
</evidence>
<dbReference type="InterPro" id="IPR029063">
    <property type="entry name" value="SAM-dependent_MTases_sf"/>
</dbReference>
<protein>
    <submittedName>
        <fullName evidence="1">Predicted O-methyltransferase YrrM</fullName>
    </submittedName>
</protein>
<dbReference type="STRING" id="563176.SAMN04488090_3618"/>
<keyword evidence="1" id="KW-0489">Methyltransferase</keyword>
<dbReference type="OrthoDB" id="5464618at2"/>
<name>A0A1G9U036_9BACT</name>
<accession>A0A1G9U036</accession>
<sequence>MIRSYFRYLFSAGNEHSLHSPFVFELYTRTIRPRSTTPDPAFAGIEAIRTKMKNSSEEIEVLDFGAGSRKGNTPRKKISTIAKNAQKPSKFARLLYRLIRRFEPKTLFDLGTSLGLTTLYESHAAPHAQITSFEGCPETARVAQENLSGRNNVQIVVGNLDETLTAALARTERLDFAFFDANHRYEPTLRYFEACLTRAHDESVFVFDDIHWSEEMEKAWTDIQAHPRVAVTIDLFFVGLVFFRQKQPRQHFVLRF</sequence>
<dbReference type="EMBL" id="FNGS01000007">
    <property type="protein sequence ID" value="SDM53286.1"/>
    <property type="molecule type" value="Genomic_DNA"/>
</dbReference>
<dbReference type="SUPFAM" id="SSF53335">
    <property type="entry name" value="S-adenosyl-L-methionine-dependent methyltransferases"/>
    <property type="match status" value="1"/>
</dbReference>
<dbReference type="AlphaFoldDB" id="A0A1G9U036"/>
<organism evidence="1 2">
    <name type="scientific">Siphonobacter aquaeclarae</name>
    <dbReference type="NCBI Taxonomy" id="563176"/>
    <lineage>
        <taxon>Bacteria</taxon>
        <taxon>Pseudomonadati</taxon>
        <taxon>Bacteroidota</taxon>
        <taxon>Cytophagia</taxon>
        <taxon>Cytophagales</taxon>
        <taxon>Cytophagaceae</taxon>
        <taxon>Siphonobacter</taxon>
    </lineage>
</organism>
<proteinExistence type="predicted"/>
<keyword evidence="2" id="KW-1185">Reference proteome</keyword>
<dbReference type="GO" id="GO:0032259">
    <property type="term" value="P:methylation"/>
    <property type="evidence" value="ECO:0007669"/>
    <property type="project" value="UniProtKB-KW"/>
</dbReference>
<dbReference type="RefSeq" id="WP_093205479.1">
    <property type="nucleotide sequence ID" value="NZ_FNGS01000007.1"/>
</dbReference>
<reference evidence="1 2" key="1">
    <citation type="submission" date="2016-10" db="EMBL/GenBank/DDBJ databases">
        <authorList>
            <person name="de Groot N.N."/>
        </authorList>
    </citation>
    <scope>NUCLEOTIDE SEQUENCE [LARGE SCALE GENOMIC DNA]</scope>
    <source>
        <strain evidence="1 2">DSM 21668</strain>
    </source>
</reference>
<dbReference type="Proteomes" id="UP000198901">
    <property type="component" value="Unassembled WGS sequence"/>
</dbReference>